<comment type="caution">
    <text evidence="1">The sequence shown here is derived from an EMBL/GenBank/DDBJ whole genome shotgun (WGS) entry which is preliminary data.</text>
</comment>
<name>T1CBT4_9ZZZZ</name>
<sequence>MARRRKSGRLNVFLNSRLVGALNREASGAIDFRYEPDWLVWEHDVVPFPCPCPCARTSS</sequence>
<evidence type="ECO:0008006" key="2">
    <source>
        <dbReference type="Google" id="ProtNLM"/>
    </source>
</evidence>
<reference evidence="1" key="1">
    <citation type="submission" date="2013-08" db="EMBL/GenBank/DDBJ databases">
        <authorList>
            <person name="Mendez C."/>
            <person name="Richter M."/>
            <person name="Ferrer M."/>
            <person name="Sanchez J."/>
        </authorList>
    </citation>
    <scope>NUCLEOTIDE SEQUENCE</scope>
</reference>
<accession>T1CBT4</accession>
<organism evidence="1">
    <name type="scientific">mine drainage metagenome</name>
    <dbReference type="NCBI Taxonomy" id="410659"/>
    <lineage>
        <taxon>unclassified sequences</taxon>
        <taxon>metagenomes</taxon>
        <taxon>ecological metagenomes</taxon>
    </lineage>
</organism>
<protein>
    <recommendedName>
        <fullName evidence="2">HipA N-terminal subdomain 1 domain-containing protein</fullName>
    </recommendedName>
</protein>
<proteinExistence type="predicted"/>
<evidence type="ECO:0000313" key="1">
    <source>
        <dbReference type="EMBL" id="EQD79717.1"/>
    </source>
</evidence>
<dbReference type="EMBL" id="AUZY01000051">
    <property type="protein sequence ID" value="EQD79717.1"/>
    <property type="molecule type" value="Genomic_DNA"/>
</dbReference>
<gene>
    <name evidence="1" type="ORF">B1B_00062</name>
</gene>
<feature type="non-terminal residue" evidence="1">
    <location>
        <position position="59"/>
    </location>
</feature>
<dbReference type="AlphaFoldDB" id="T1CBT4"/>
<reference evidence="1" key="2">
    <citation type="journal article" date="2014" name="ISME J.">
        <title>Microbial stratification in low pH oxic and suboxic macroscopic growths along an acid mine drainage.</title>
        <authorList>
            <person name="Mendez-Garcia C."/>
            <person name="Mesa V."/>
            <person name="Sprenger R.R."/>
            <person name="Richter M."/>
            <person name="Diez M.S."/>
            <person name="Solano J."/>
            <person name="Bargiela R."/>
            <person name="Golyshina O.V."/>
            <person name="Manteca A."/>
            <person name="Ramos J.L."/>
            <person name="Gallego J.R."/>
            <person name="Llorente I."/>
            <person name="Martins Dos Santos V.A."/>
            <person name="Jensen O.N."/>
            <person name="Pelaez A.I."/>
            <person name="Sanchez J."/>
            <person name="Ferrer M."/>
        </authorList>
    </citation>
    <scope>NUCLEOTIDE SEQUENCE</scope>
</reference>